<evidence type="ECO:0000313" key="2">
    <source>
        <dbReference type="Proteomes" id="UP000683925"/>
    </source>
</evidence>
<proteinExistence type="predicted"/>
<protein>
    <submittedName>
        <fullName evidence="1">Uncharacterized protein</fullName>
    </submittedName>
</protein>
<keyword evidence="2" id="KW-1185">Reference proteome</keyword>
<name>A0A8S1TN50_PAROT</name>
<gene>
    <name evidence="1" type="ORF">POCTA_138.1.T0270301</name>
</gene>
<sequence length="89" mass="10810">MKIRNKENSPCLIYHKRSQSHFQKKVDITQWIQRKRRSYLRFFLKKQLWYPANTIEILILEVNLCKMAVDLGITTNNERQGYDQQIIII</sequence>
<reference evidence="1" key="1">
    <citation type="submission" date="2021-01" db="EMBL/GenBank/DDBJ databases">
        <authorList>
            <consortium name="Genoscope - CEA"/>
            <person name="William W."/>
        </authorList>
    </citation>
    <scope>NUCLEOTIDE SEQUENCE</scope>
</reference>
<comment type="caution">
    <text evidence="1">The sequence shown here is derived from an EMBL/GenBank/DDBJ whole genome shotgun (WGS) entry which is preliminary data.</text>
</comment>
<evidence type="ECO:0000313" key="1">
    <source>
        <dbReference type="EMBL" id="CAD8153268.1"/>
    </source>
</evidence>
<accession>A0A8S1TN50</accession>
<dbReference type="EMBL" id="CAJJDP010000027">
    <property type="protein sequence ID" value="CAD8153268.1"/>
    <property type="molecule type" value="Genomic_DNA"/>
</dbReference>
<dbReference type="Proteomes" id="UP000683925">
    <property type="component" value="Unassembled WGS sequence"/>
</dbReference>
<dbReference type="AlphaFoldDB" id="A0A8S1TN50"/>
<organism evidence="1 2">
    <name type="scientific">Paramecium octaurelia</name>
    <dbReference type="NCBI Taxonomy" id="43137"/>
    <lineage>
        <taxon>Eukaryota</taxon>
        <taxon>Sar</taxon>
        <taxon>Alveolata</taxon>
        <taxon>Ciliophora</taxon>
        <taxon>Intramacronucleata</taxon>
        <taxon>Oligohymenophorea</taxon>
        <taxon>Peniculida</taxon>
        <taxon>Parameciidae</taxon>
        <taxon>Paramecium</taxon>
    </lineage>
</organism>